<protein>
    <submittedName>
        <fullName evidence="2">NAD(P)H-dependent oxidoreductase</fullName>
    </submittedName>
</protein>
<accession>A0A9D9E268</accession>
<proteinExistence type="predicted"/>
<comment type="caution">
    <text evidence="2">The sequence shown here is derived from an EMBL/GenBank/DDBJ whole genome shotgun (WGS) entry which is preliminary data.</text>
</comment>
<organism evidence="2 3">
    <name type="scientific">Candidatus Ornithospirochaeta stercoripullorum</name>
    <dbReference type="NCBI Taxonomy" id="2840899"/>
    <lineage>
        <taxon>Bacteria</taxon>
        <taxon>Pseudomonadati</taxon>
        <taxon>Spirochaetota</taxon>
        <taxon>Spirochaetia</taxon>
        <taxon>Spirochaetales</taxon>
        <taxon>Spirochaetaceae</taxon>
        <taxon>Spirochaetaceae incertae sedis</taxon>
        <taxon>Candidatus Ornithospirochaeta</taxon>
    </lineage>
</organism>
<dbReference type="Proteomes" id="UP000823615">
    <property type="component" value="Unassembled WGS sequence"/>
</dbReference>
<dbReference type="AlphaFoldDB" id="A0A9D9E268"/>
<dbReference type="EMBL" id="JADIMT010000070">
    <property type="protein sequence ID" value="MBO8436555.1"/>
    <property type="molecule type" value="Genomic_DNA"/>
</dbReference>
<evidence type="ECO:0000313" key="2">
    <source>
        <dbReference type="EMBL" id="MBO8436555.1"/>
    </source>
</evidence>
<dbReference type="Pfam" id="PF03358">
    <property type="entry name" value="FMN_red"/>
    <property type="match status" value="1"/>
</dbReference>
<dbReference type="PANTHER" id="PTHR30543:SF21">
    <property type="entry name" value="NAD(P)H-DEPENDENT FMN REDUCTASE LOT6"/>
    <property type="match status" value="1"/>
</dbReference>
<reference evidence="2" key="1">
    <citation type="submission" date="2020-10" db="EMBL/GenBank/DDBJ databases">
        <authorList>
            <person name="Gilroy R."/>
        </authorList>
    </citation>
    <scope>NUCLEOTIDE SEQUENCE</scope>
    <source>
        <strain evidence="2">7293</strain>
    </source>
</reference>
<dbReference type="InterPro" id="IPR029039">
    <property type="entry name" value="Flavoprotein-like_sf"/>
</dbReference>
<dbReference type="InterPro" id="IPR005025">
    <property type="entry name" value="FMN_Rdtase-like_dom"/>
</dbReference>
<dbReference type="GO" id="GO:0005829">
    <property type="term" value="C:cytosol"/>
    <property type="evidence" value="ECO:0007669"/>
    <property type="project" value="TreeGrafter"/>
</dbReference>
<name>A0A9D9E268_9SPIO</name>
<dbReference type="GO" id="GO:0010181">
    <property type="term" value="F:FMN binding"/>
    <property type="evidence" value="ECO:0007669"/>
    <property type="project" value="TreeGrafter"/>
</dbReference>
<dbReference type="Gene3D" id="3.40.50.360">
    <property type="match status" value="1"/>
</dbReference>
<dbReference type="SUPFAM" id="SSF52218">
    <property type="entry name" value="Flavoproteins"/>
    <property type="match status" value="1"/>
</dbReference>
<feature type="domain" description="NADPH-dependent FMN reductase-like" evidence="1">
    <location>
        <begin position="3"/>
        <end position="150"/>
    </location>
</feature>
<dbReference type="PANTHER" id="PTHR30543">
    <property type="entry name" value="CHROMATE REDUCTASE"/>
    <property type="match status" value="1"/>
</dbReference>
<dbReference type="GO" id="GO:0016491">
    <property type="term" value="F:oxidoreductase activity"/>
    <property type="evidence" value="ECO:0007669"/>
    <property type="project" value="InterPro"/>
</dbReference>
<dbReference type="InterPro" id="IPR050712">
    <property type="entry name" value="NAD(P)H-dep_reductase"/>
</dbReference>
<sequence length="184" mass="20476">MKKIVFIVGSLREKSFNRSLARDAEAIIGKRAEITYLDYSSVPLMNQDIEYPAPDAVKEARDEIMAADGIWIFSPEYNFNIPGGLKNLLDWLSRPLVQGDPERISALTGMPVTFSGVGGKMAASTARKRLGEFALFMKMKHMEGNETAIALSAEAFATNTLYLTSDDKRRLENQAERFLSFIGT</sequence>
<evidence type="ECO:0000259" key="1">
    <source>
        <dbReference type="Pfam" id="PF03358"/>
    </source>
</evidence>
<gene>
    <name evidence="2" type="ORF">IAA97_06210</name>
</gene>
<evidence type="ECO:0000313" key="3">
    <source>
        <dbReference type="Proteomes" id="UP000823615"/>
    </source>
</evidence>
<reference evidence="2" key="2">
    <citation type="journal article" date="2021" name="PeerJ">
        <title>Extensive microbial diversity within the chicken gut microbiome revealed by metagenomics and culture.</title>
        <authorList>
            <person name="Gilroy R."/>
            <person name="Ravi A."/>
            <person name="Getino M."/>
            <person name="Pursley I."/>
            <person name="Horton D.L."/>
            <person name="Alikhan N.F."/>
            <person name="Baker D."/>
            <person name="Gharbi K."/>
            <person name="Hall N."/>
            <person name="Watson M."/>
            <person name="Adriaenssens E.M."/>
            <person name="Foster-Nyarko E."/>
            <person name="Jarju S."/>
            <person name="Secka A."/>
            <person name="Antonio M."/>
            <person name="Oren A."/>
            <person name="Chaudhuri R.R."/>
            <person name="La Ragione R."/>
            <person name="Hildebrand F."/>
            <person name="Pallen M.J."/>
        </authorList>
    </citation>
    <scope>NUCLEOTIDE SEQUENCE</scope>
    <source>
        <strain evidence="2">7293</strain>
    </source>
</reference>